<keyword evidence="1" id="KW-1185">Reference proteome</keyword>
<name>A0ABM1JLT2_GEKJA</name>
<dbReference type="RefSeq" id="XP_015262419.1">
    <property type="nucleotide sequence ID" value="XM_015406933.1"/>
</dbReference>
<evidence type="ECO:0000313" key="2">
    <source>
        <dbReference type="RefSeq" id="XP_015262419.1"/>
    </source>
</evidence>
<organism evidence="1 2">
    <name type="scientific">Gekko japonicus</name>
    <name type="common">Schlegel's Japanese gecko</name>
    <dbReference type="NCBI Taxonomy" id="146911"/>
    <lineage>
        <taxon>Eukaryota</taxon>
        <taxon>Metazoa</taxon>
        <taxon>Chordata</taxon>
        <taxon>Craniata</taxon>
        <taxon>Vertebrata</taxon>
        <taxon>Euteleostomi</taxon>
        <taxon>Lepidosauria</taxon>
        <taxon>Squamata</taxon>
        <taxon>Bifurcata</taxon>
        <taxon>Gekkota</taxon>
        <taxon>Gekkonidae</taxon>
        <taxon>Gekkoninae</taxon>
        <taxon>Gekko</taxon>
    </lineage>
</organism>
<protein>
    <submittedName>
        <fullName evidence="2">Glycerol-3-phosphate acyltransferase 2, mitochondrial</fullName>
    </submittedName>
</protein>
<dbReference type="Proteomes" id="UP000694871">
    <property type="component" value="Unplaced"/>
</dbReference>
<sequence>MDKLIQDGLLVAEEVASDRLVCDTTQKNFTRKLLWKAMDDFEDSDSDYDEEAGKQCFKISHQENCMDAFMFLCCLLGPLLKTLRRTLVFLGESECPQPESQYMEKLHQFLVRKANEDCSFECANKTLAAVSISIYKELGVLQELPGKMEPVFQLSETFISKENREKLGKFIEQFIWQSAY</sequence>
<dbReference type="GeneID" id="107106745"/>
<evidence type="ECO:0000313" key="1">
    <source>
        <dbReference type="Proteomes" id="UP000694871"/>
    </source>
</evidence>
<dbReference type="GO" id="GO:0016746">
    <property type="term" value="F:acyltransferase activity"/>
    <property type="evidence" value="ECO:0007669"/>
    <property type="project" value="UniProtKB-KW"/>
</dbReference>
<gene>
    <name evidence="2" type="primary">GPAT2</name>
</gene>
<reference evidence="2" key="1">
    <citation type="submission" date="2025-08" db="UniProtKB">
        <authorList>
            <consortium name="RefSeq"/>
        </authorList>
    </citation>
    <scope>IDENTIFICATION</scope>
</reference>
<accession>A0ABM1JLT2</accession>
<keyword evidence="2" id="KW-0012">Acyltransferase</keyword>
<proteinExistence type="predicted"/>
<keyword evidence="2" id="KW-0808">Transferase</keyword>